<keyword evidence="7" id="KW-0206">Cytoskeleton</keyword>
<evidence type="ECO:0000256" key="2">
    <source>
        <dbReference type="ARBA" id="ARBA00006489"/>
    </source>
</evidence>
<dbReference type="Pfam" id="PF23414">
    <property type="entry name" value="Beta-prop_EML_2"/>
    <property type="match status" value="1"/>
</dbReference>
<dbReference type="Proteomes" id="UP001626550">
    <property type="component" value="Unassembled WGS sequence"/>
</dbReference>
<comment type="similarity">
    <text evidence="2">Belongs to the WD repeat EMAP family.</text>
</comment>
<evidence type="ECO:0000313" key="12">
    <source>
        <dbReference type="Proteomes" id="UP001626550"/>
    </source>
</evidence>
<dbReference type="InterPro" id="IPR001680">
    <property type="entry name" value="WD40_rpt"/>
</dbReference>
<comment type="subcellular location">
    <subcellularLocation>
        <location evidence="1">Cytoplasm</location>
        <location evidence="1">Cytoskeleton</location>
    </subcellularLocation>
</comment>
<dbReference type="Pfam" id="PF23409">
    <property type="entry name" value="Beta-prop_EML"/>
    <property type="match status" value="1"/>
</dbReference>
<feature type="repeat" description="WD" evidence="8">
    <location>
        <begin position="245"/>
        <end position="276"/>
    </location>
</feature>
<evidence type="ECO:0000256" key="7">
    <source>
        <dbReference type="ARBA" id="ARBA00023212"/>
    </source>
</evidence>
<keyword evidence="5" id="KW-0493">Microtubule</keyword>
<dbReference type="SMART" id="SM00320">
    <property type="entry name" value="WD40"/>
    <property type="match status" value="9"/>
</dbReference>
<dbReference type="InterPro" id="IPR011047">
    <property type="entry name" value="Quinoprotein_ADH-like_sf"/>
</dbReference>
<evidence type="ECO:0000259" key="10">
    <source>
        <dbReference type="Pfam" id="PF23414"/>
    </source>
</evidence>
<dbReference type="InterPro" id="IPR055439">
    <property type="entry name" value="Beta-prop_EML_1st"/>
</dbReference>
<dbReference type="SUPFAM" id="SSF50978">
    <property type="entry name" value="WD40 repeat-like"/>
    <property type="match status" value="1"/>
</dbReference>
<feature type="domain" description="EML-like second beta-propeller" evidence="10">
    <location>
        <begin position="338"/>
        <end position="613"/>
    </location>
</feature>
<keyword evidence="12" id="KW-1185">Reference proteome</keyword>
<feature type="domain" description="EML-like first beta-propeller" evidence="9">
    <location>
        <begin position="125"/>
        <end position="319"/>
    </location>
</feature>
<dbReference type="PROSITE" id="PS50294">
    <property type="entry name" value="WD_REPEATS_REGION"/>
    <property type="match status" value="2"/>
</dbReference>
<dbReference type="GO" id="GO:0005874">
    <property type="term" value="C:microtubule"/>
    <property type="evidence" value="ECO:0007669"/>
    <property type="project" value="UniProtKB-KW"/>
</dbReference>
<reference evidence="11 12" key="1">
    <citation type="submission" date="2024-11" db="EMBL/GenBank/DDBJ databases">
        <title>Adaptive evolution of stress response genes in parasites aligns with host niche diversity.</title>
        <authorList>
            <person name="Hahn C."/>
            <person name="Resl P."/>
        </authorList>
    </citation>
    <scope>NUCLEOTIDE SEQUENCE [LARGE SCALE GENOMIC DNA]</scope>
    <source>
        <strain evidence="11">EGGRZ-B1_66</strain>
        <tissue evidence="11">Body</tissue>
    </source>
</reference>
<accession>A0ABD2QP60</accession>
<keyword evidence="4 8" id="KW-0853">WD repeat</keyword>
<dbReference type="PROSITE" id="PS50082">
    <property type="entry name" value="WD_REPEATS_2"/>
    <property type="match status" value="4"/>
</dbReference>
<dbReference type="InterPro" id="IPR015943">
    <property type="entry name" value="WD40/YVTN_repeat-like_dom_sf"/>
</dbReference>
<dbReference type="AlphaFoldDB" id="A0ABD2QP60"/>
<feature type="repeat" description="WD" evidence="8">
    <location>
        <begin position="417"/>
        <end position="458"/>
    </location>
</feature>
<dbReference type="Gene3D" id="2.130.10.10">
    <property type="entry name" value="YVTN repeat-like/Quinoprotein amine dehydrogenase"/>
    <property type="match status" value="2"/>
</dbReference>
<evidence type="ECO:0000256" key="4">
    <source>
        <dbReference type="ARBA" id="ARBA00022574"/>
    </source>
</evidence>
<dbReference type="PANTHER" id="PTHR13720:SF50">
    <property type="entry name" value="ECHINODERM MICROTUBULE-ASSOCIATED PROTEIN-LIKE 2"/>
    <property type="match status" value="1"/>
</dbReference>
<dbReference type="InterPro" id="IPR036322">
    <property type="entry name" value="WD40_repeat_dom_sf"/>
</dbReference>
<evidence type="ECO:0000259" key="9">
    <source>
        <dbReference type="Pfam" id="PF23409"/>
    </source>
</evidence>
<dbReference type="EMBL" id="JBJKFK010000001">
    <property type="protein sequence ID" value="KAL3321310.1"/>
    <property type="molecule type" value="Genomic_DNA"/>
</dbReference>
<feature type="repeat" description="WD" evidence="8">
    <location>
        <begin position="330"/>
        <end position="371"/>
    </location>
</feature>
<protein>
    <submittedName>
        <fullName evidence="11">Echinoderm microtubule-associated protein-like 1</fullName>
    </submittedName>
</protein>
<dbReference type="PANTHER" id="PTHR13720">
    <property type="entry name" value="WD-40 REPEAT PROTEIN"/>
    <property type="match status" value="1"/>
</dbReference>
<evidence type="ECO:0000256" key="5">
    <source>
        <dbReference type="ARBA" id="ARBA00022701"/>
    </source>
</evidence>
<evidence type="ECO:0000313" key="11">
    <source>
        <dbReference type="EMBL" id="KAL3321310.1"/>
    </source>
</evidence>
<keyword evidence="6" id="KW-0677">Repeat</keyword>
<sequence length="615" mass="67503">MSVQTCQADGILKTYLRGRPLTHHLPSDQIESYDLATKLDTPKETLQLEWVYGYRGKDCRDNILYLQTGELCYFVASTVVLFNPEANTQRHYLGHNDDIKTIALHPDLVTVATGQLTGHSKKEGKDGGAQLATIDESSDHLLAIWDWKKTKKLLEVKTSGDPVLCVAWSPIDASSVVTCGKNHLNFWTIKNGALSKKQGLYEKLEKPKVVICLVFQENGDLVTGDSSGNIFVWGAGSQTISKSAISAHEGGVFSVSIASDGTIYTGGGKDGRILTWTQDLQQVSDLGCIPEWFGACRVICVTPDSDKLFFGTTRNCILQSAGGNQFEPIMQGQFDEFWALTTHPSTHQFLSAGTDSQVILWDALARKTIWSTKVQFQISCATFFPVADQDPVVVLGSTTGKWVVMNIAKHEVVAVHSDGNGEPIQCVAFSPDGKFLALGGRDNFVYIYRVSEAGLRYSKVGKCSGHSSFILHLDWDCDSTMLRSMSGDYEILFWGPEDCAQVTSAKRPDLWDVKWASHNVTLGWDVVGIWPEDADGTDINACSWNVGEEKTMLATGDDSGKVNLFSYPSSKPNAKANSYAGHSSHVTEVRFLFDDSRLISAGGKDTALFQWSITN</sequence>
<dbReference type="InterPro" id="IPR050630">
    <property type="entry name" value="WD_repeat_EMAP"/>
</dbReference>
<gene>
    <name evidence="11" type="primary">EML1</name>
    <name evidence="11" type="ORF">Ciccas_000017</name>
</gene>
<proteinExistence type="inferred from homology"/>
<dbReference type="InterPro" id="IPR005108">
    <property type="entry name" value="HELP"/>
</dbReference>
<comment type="caution">
    <text evidence="11">The sequence shown here is derived from an EMBL/GenBank/DDBJ whole genome shotgun (WGS) entry which is preliminary data.</text>
</comment>
<dbReference type="InterPro" id="IPR055442">
    <property type="entry name" value="Beta-prop_EML-like_2nd"/>
</dbReference>
<dbReference type="Pfam" id="PF03451">
    <property type="entry name" value="HELP"/>
    <property type="match status" value="1"/>
</dbReference>
<dbReference type="FunFam" id="2.130.10.10:FF:000320">
    <property type="entry name" value="echinoderm microtubule-associated protein-like 6"/>
    <property type="match status" value="1"/>
</dbReference>
<name>A0ABD2QP60_9PLAT</name>
<evidence type="ECO:0000256" key="1">
    <source>
        <dbReference type="ARBA" id="ARBA00004245"/>
    </source>
</evidence>
<evidence type="ECO:0000256" key="8">
    <source>
        <dbReference type="PROSITE-ProRule" id="PRU00221"/>
    </source>
</evidence>
<evidence type="ECO:0000256" key="3">
    <source>
        <dbReference type="ARBA" id="ARBA00022490"/>
    </source>
</evidence>
<keyword evidence="3" id="KW-0963">Cytoplasm</keyword>
<dbReference type="SUPFAM" id="SSF50998">
    <property type="entry name" value="Quinoprotein alcohol dehydrogenase-like"/>
    <property type="match status" value="1"/>
</dbReference>
<feature type="repeat" description="WD" evidence="8">
    <location>
        <begin position="579"/>
        <end position="615"/>
    </location>
</feature>
<evidence type="ECO:0000256" key="6">
    <source>
        <dbReference type="ARBA" id="ARBA00022737"/>
    </source>
</evidence>
<organism evidence="11 12">
    <name type="scientific">Cichlidogyrus casuarinus</name>
    <dbReference type="NCBI Taxonomy" id="1844966"/>
    <lineage>
        <taxon>Eukaryota</taxon>
        <taxon>Metazoa</taxon>
        <taxon>Spiralia</taxon>
        <taxon>Lophotrochozoa</taxon>
        <taxon>Platyhelminthes</taxon>
        <taxon>Monogenea</taxon>
        <taxon>Monopisthocotylea</taxon>
        <taxon>Dactylogyridea</taxon>
        <taxon>Ancyrocephalidae</taxon>
        <taxon>Cichlidogyrus</taxon>
    </lineage>
</organism>